<dbReference type="STRING" id="1189612.A33Q_1449"/>
<dbReference type="AlphaFoldDB" id="S2DNJ3"/>
<accession>S2DNJ3</accession>
<comment type="caution">
    <text evidence="1">The sequence shown here is derived from an EMBL/GenBank/DDBJ whole genome shotgun (WGS) entry which is preliminary data.</text>
</comment>
<keyword evidence="2" id="KW-1185">Reference proteome</keyword>
<dbReference type="EMBL" id="ALWO02000023">
    <property type="protein sequence ID" value="EOZ98795.1"/>
    <property type="molecule type" value="Genomic_DNA"/>
</dbReference>
<evidence type="ECO:0000313" key="2">
    <source>
        <dbReference type="Proteomes" id="UP000006073"/>
    </source>
</evidence>
<organism evidence="1 2">
    <name type="scientific">Indibacter alkaliphilus (strain CCUG 57479 / KCTC 22604 / LW1)</name>
    <dbReference type="NCBI Taxonomy" id="1189612"/>
    <lineage>
        <taxon>Bacteria</taxon>
        <taxon>Pseudomonadati</taxon>
        <taxon>Bacteroidota</taxon>
        <taxon>Cytophagia</taxon>
        <taxon>Cytophagales</taxon>
        <taxon>Cyclobacteriaceae</taxon>
    </lineage>
</organism>
<proteinExistence type="predicted"/>
<name>S2DNJ3_INDAL</name>
<dbReference type="Proteomes" id="UP000006073">
    <property type="component" value="Unassembled WGS sequence"/>
</dbReference>
<dbReference type="RefSeq" id="WP_016254807.1">
    <property type="nucleotide sequence ID" value="NZ_ALWO02000023.1"/>
</dbReference>
<evidence type="ECO:0000313" key="1">
    <source>
        <dbReference type="EMBL" id="EOZ98795.1"/>
    </source>
</evidence>
<gene>
    <name evidence="1" type="ORF">A33Q_1449</name>
</gene>
<sequence>MGRPYRTVGDLGLNLATNGMCLWHMGYGELQLQRLKVVAIGRIITYNLPAL</sequence>
<protein>
    <submittedName>
        <fullName evidence="1">Uncharacterized protein</fullName>
    </submittedName>
</protein>
<reference evidence="1 2" key="1">
    <citation type="journal article" date="2013" name="Genome Announc.">
        <title>Draft Genome Sequence of Indibacter alkaliphilus Strain LW1T, Isolated from Lonar Lake, a Haloalkaline Lake in the Buldana District of Maharashtra, India.</title>
        <authorList>
            <person name="Singh A."/>
            <person name="Kumar Jangir P."/>
            <person name="Sharma R."/>
            <person name="Singh A."/>
            <person name="Kumar Pinnaka A."/>
            <person name="Shivaji S."/>
        </authorList>
    </citation>
    <scope>NUCLEOTIDE SEQUENCE [LARGE SCALE GENOMIC DNA]</scope>
    <source>
        <strain evidence="2">CCUG 57479 / KCTC 22604 / LW1</strain>
    </source>
</reference>